<sequence>MSDLNREETNQFILNRSKHKVRNLFELYQAFLDMEKVFFIKSSIPSLDEILNYTLGKFTGPKQFKFSDKPIYELLAEYSEELPIVDEYAQWAKSIKDIVPRYLETLKNEEGEKIRKQLWETKFPLDQISENYYDIIMPREEEEEIPYTNRLMHMLTYDILVDKNKNRALAGALAYSIFSKMLTDVFGGRNAVIHAIKVVQLLDERKFATGEKKKEIDEFLTKIVEEELNAIKRRMMNIKAIVPVLTLNEYYIKTYDITDKVYPEIVVKTFEKINPLKTIGKEKLEKLKYLNMIGNYNAFAYSFGLITQFHKSYFLEIEEIPRDAQRKFKFFQEFFEKLIDLEENIDLGKFYTSRVFNADRHIFLYILKYLYEPLMPVLSILEPLFDQNRDKFSVQSMVFYLSGIKQKQSKMELKQLQEEIRNCIAEGFSEDSDKMRRLKKMIDKQTSSIKFFRIMDDLLNESEKAIKILGPRIDFCREIFHFLDIAKTIHPSITATITQYLENLTDFEKEIDEVIVKVTDIKKKELISPAQFHEININASATKNRLIELASKDLFKNHTKELIKVSTKDVFGDQDIFKEAPESEPELAEEYNPLEEFFNKYREELTIVASTSTLENFQEAFTFWMKEDVLPLTLNKAEELLLKNIFKKIRKKLDVIFQEIKDQKTIIEASEAAESTAEVEDQPLAEISDKIPTDEEVGQQPLVEVSEGVTPDKKVKEQQVIAEKSDEAPIDTEVEEQQVIAKKSEVAPPVMEVELSQPLIEKSDEAPIDTEVEEQQVIAKKSDEAQIDTEVEEQQVIAKKSDEAPIDTEVEEQQVVAKKSDETPIDKEGEEQQVIAEKSEVAIPDKEGVEQQVIAATSGETTPVREVGGQEEKDKVRILIEKKTESKKQPVAKDLVELKHVEVKKQEVSQETRELAQTLKERYSEQDQSDILSNDEITILETFMGKRLFLERIAIIVNQSRIPLGIPGFKKADLEKILNDLISKRYIRSELVGGKNVYILTERGKERVQ</sequence>
<evidence type="ECO:0000313" key="2">
    <source>
        <dbReference type="EMBL" id="KKN13231.1"/>
    </source>
</evidence>
<evidence type="ECO:0000256" key="1">
    <source>
        <dbReference type="SAM" id="MobiDB-lite"/>
    </source>
</evidence>
<organism evidence="2">
    <name type="scientific">marine sediment metagenome</name>
    <dbReference type="NCBI Taxonomy" id="412755"/>
    <lineage>
        <taxon>unclassified sequences</taxon>
        <taxon>metagenomes</taxon>
        <taxon>ecological metagenomes</taxon>
    </lineage>
</organism>
<feature type="region of interest" description="Disordered" evidence="1">
    <location>
        <begin position="780"/>
        <end position="831"/>
    </location>
</feature>
<reference evidence="2" key="1">
    <citation type="journal article" date="2015" name="Nature">
        <title>Complex archaea that bridge the gap between prokaryotes and eukaryotes.</title>
        <authorList>
            <person name="Spang A."/>
            <person name="Saw J.H."/>
            <person name="Jorgensen S.L."/>
            <person name="Zaremba-Niedzwiedzka K."/>
            <person name="Martijn J."/>
            <person name="Lind A.E."/>
            <person name="van Eijk R."/>
            <person name="Schleper C."/>
            <person name="Guy L."/>
            <person name="Ettema T.J."/>
        </authorList>
    </citation>
    <scope>NUCLEOTIDE SEQUENCE</scope>
</reference>
<name>A0A0F9QJ98_9ZZZZ</name>
<gene>
    <name evidence="2" type="ORF">LCGC14_1008500</name>
</gene>
<dbReference type="EMBL" id="LAZR01003945">
    <property type="protein sequence ID" value="KKN13231.1"/>
    <property type="molecule type" value="Genomic_DNA"/>
</dbReference>
<accession>A0A0F9QJ98</accession>
<proteinExistence type="predicted"/>
<feature type="compositionally biased region" description="Basic and acidic residues" evidence="1">
    <location>
        <begin position="818"/>
        <end position="827"/>
    </location>
</feature>
<protein>
    <submittedName>
        <fullName evidence="2">Uncharacterized protein</fullName>
    </submittedName>
</protein>
<comment type="caution">
    <text evidence="2">The sequence shown here is derived from an EMBL/GenBank/DDBJ whole genome shotgun (WGS) entry which is preliminary data.</text>
</comment>
<dbReference type="AlphaFoldDB" id="A0A0F9QJ98"/>